<sequence>MVKLSFSYSSVFMLARGRRLPEAASHYQVAIFGIMKHILEISS</sequence>
<accession>A0A5J5V566</accession>
<dbReference type="EMBL" id="CM018208">
    <property type="protein sequence ID" value="KAB2074938.1"/>
    <property type="molecule type" value="Genomic_DNA"/>
</dbReference>
<keyword evidence="2" id="KW-1185">Reference proteome</keyword>
<organism evidence="1 2">
    <name type="scientific">Gossypium barbadense</name>
    <name type="common">Sea Island cotton</name>
    <name type="synonym">Hibiscus barbadensis</name>
    <dbReference type="NCBI Taxonomy" id="3634"/>
    <lineage>
        <taxon>Eukaryota</taxon>
        <taxon>Viridiplantae</taxon>
        <taxon>Streptophyta</taxon>
        <taxon>Embryophyta</taxon>
        <taxon>Tracheophyta</taxon>
        <taxon>Spermatophyta</taxon>
        <taxon>Magnoliopsida</taxon>
        <taxon>eudicotyledons</taxon>
        <taxon>Gunneridae</taxon>
        <taxon>Pentapetalae</taxon>
        <taxon>rosids</taxon>
        <taxon>malvids</taxon>
        <taxon>Malvales</taxon>
        <taxon>Malvaceae</taxon>
        <taxon>Malvoideae</taxon>
        <taxon>Gossypium</taxon>
    </lineage>
</organism>
<evidence type="ECO:0000313" key="2">
    <source>
        <dbReference type="Proteomes" id="UP000327439"/>
    </source>
</evidence>
<gene>
    <name evidence="1" type="ORF">ES319_A07G185000v1</name>
</gene>
<dbReference type="AlphaFoldDB" id="A0A5J5V566"/>
<reference evidence="2" key="1">
    <citation type="journal article" date="2020" name="Nat. Genet.">
        <title>Genomic diversifications of five Gossypium allopolyploid species and their impact on cotton improvement.</title>
        <authorList>
            <person name="Chen Z.J."/>
            <person name="Sreedasyam A."/>
            <person name="Ando A."/>
            <person name="Song Q."/>
            <person name="De Santiago L.M."/>
            <person name="Hulse-Kemp A.M."/>
            <person name="Ding M."/>
            <person name="Ye W."/>
            <person name="Kirkbride R.C."/>
            <person name="Jenkins J."/>
            <person name="Plott C."/>
            <person name="Lovell J."/>
            <person name="Lin Y.M."/>
            <person name="Vaughn R."/>
            <person name="Liu B."/>
            <person name="Simpson S."/>
            <person name="Scheffler B.E."/>
            <person name="Wen L."/>
            <person name="Saski C.A."/>
            <person name="Grover C.E."/>
            <person name="Hu G."/>
            <person name="Conover J.L."/>
            <person name="Carlson J.W."/>
            <person name="Shu S."/>
            <person name="Boston L.B."/>
            <person name="Williams M."/>
            <person name="Peterson D.G."/>
            <person name="McGee K."/>
            <person name="Jones D.C."/>
            <person name="Wendel J.F."/>
            <person name="Stelly D.M."/>
            <person name="Grimwood J."/>
            <person name="Schmutz J."/>
        </authorList>
    </citation>
    <scope>NUCLEOTIDE SEQUENCE [LARGE SCALE GENOMIC DNA]</scope>
    <source>
        <strain evidence="2">cv. 3-79</strain>
    </source>
</reference>
<dbReference type="Proteomes" id="UP000327439">
    <property type="component" value="Chromosome A07"/>
</dbReference>
<protein>
    <submittedName>
        <fullName evidence="1">Uncharacterized protein</fullName>
    </submittedName>
</protein>
<name>A0A5J5V566_GOSBA</name>
<evidence type="ECO:0000313" key="1">
    <source>
        <dbReference type="EMBL" id="KAB2074938.1"/>
    </source>
</evidence>
<proteinExistence type="predicted"/>